<evidence type="ECO:0000256" key="2">
    <source>
        <dbReference type="ARBA" id="ARBA00013064"/>
    </source>
</evidence>
<feature type="domain" description="Rhodanese" evidence="8">
    <location>
        <begin position="59"/>
        <end position="163"/>
    </location>
</feature>
<keyword evidence="5" id="KW-0904">Protein phosphatase</keyword>
<sequence length="256" mass="29910">MTIKASFEGSGEIPTPSIDDSEKESYLESSRNLQKYQYITPNKLALYLSDPTSHCYDIIQILDARFNYEYKGGKIISAINVTLFSSLIKLFERFQKEIEIGKAVCIIVYCEFSSKRGPGLYDMFRKYDRNLHISDYPNLSFPNLFLLEGGYNKFYSLYPNLCYRNYVCMYDPEFIKNGMIKTCQKNYFADYKEFSEIMKKKLNDYDTENLKLNFKFNSTPDQKIDNKETQEDQDVESQPKTDAFSTVFSNVSFTSI</sequence>
<dbReference type="InterPro" id="IPR036873">
    <property type="entry name" value="Rhodanese-like_dom_sf"/>
</dbReference>
<accession>A0ABR2KBG1</accession>
<dbReference type="SMART" id="SM00450">
    <property type="entry name" value="RHOD"/>
    <property type="match status" value="1"/>
</dbReference>
<dbReference type="Gene3D" id="3.40.250.10">
    <property type="entry name" value="Rhodanese-like domain"/>
    <property type="match status" value="1"/>
</dbReference>
<dbReference type="EMBL" id="JAPFFF010000006">
    <property type="protein sequence ID" value="KAK8888449.1"/>
    <property type="molecule type" value="Genomic_DNA"/>
</dbReference>
<evidence type="ECO:0000256" key="5">
    <source>
        <dbReference type="ARBA" id="ARBA00022912"/>
    </source>
</evidence>
<dbReference type="EC" id="3.1.3.48" evidence="2"/>
<dbReference type="Pfam" id="PF00581">
    <property type="entry name" value="Rhodanese"/>
    <property type="match status" value="1"/>
</dbReference>
<keyword evidence="6" id="KW-0131">Cell cycle</keyword>
<dbReference type="Proteomes" id="UP001470230">
    <property type="component" value="Unassembled WGS sequence"/>
</dbReference>
<dbReference type="PROSITE" id="PS50206">
    <property type="entry name" value="RHODANESE_3"/>
    <property type="match status" value="1"/>
</dbReference>
<reference evidence="9 10" key="1">
    <citation type="submission" date="2024-04" db="EMBL/GenBank/DDBJ databases">
        <title>Tritrichomonas musculus Genome.</title>
        <authorList>
            <person name="Alves-Ferreira E."/>
            <person name="Grigg M."/>
            <person name="Lorenzi H."/>
            <person name="Galac M."/>
        </authorList>
    </citation>
    <scope>NUCLEOTIDE SEQUENCE [LARGE SCALE GENOMIC DNA]</scope>
    <source>
        <strain evidence="9 10">EAF2021</strain>
    </source>
</reference>
<comment type="similarity">
    <text evidence="1">Belongs to the MPI phosphatase family.</text>
</comment>
<evidence type="ECO:0000256" key="7">
    <source>
        <dbReference type="SAM" id="MobiDB-lite"/>
    </source>
</evidence>
<protein>
    <recommendedName>
        <fullName evidence="2">protein-tyrosine-phosphatase</fullName>
        <ecNumber evidence="2">3.1.3.48</ecNumber>
    </recommendedName>
</protein>
<keyword evidence="3" id="KW-0132">Cell division</keyword>
<feature type="region of interest" description="Disordered" evidence="7">
    <location>
        <begin position="1"/>
        <end position="24"/>
    </location>
</feature>
<organism evidence="9 10">
    <name type="scientific">Tritrichomonas musculus</name>
    <dbReference type="NCBI Taxonomy" id="1915356"/>
    <lineage>
        <taxon>Eukaryota</taxon>
        <taxon>Metamonada</taxon>
        <taxon>Parabasalia</taxon>
        <taxon>Tritrichomonadida</taxon>
        <taxon>Tritrichomonadidae</taxon>
        <taxon>Tritrichomonas</taxon>
    </lineage>
</organism>
<evidence type="ECO:0000259" key="8">
    <source>
        <dbReference type="PROSITE" id="PS50206"/>
    </source>
</evidence>
<evidence type="ECO:0000256" key="6">
    <source>
        <dbReference type="ARBA" id="ARBA00023306"/>
    </source>
</evidence>
<proteinExistence type="inferred from homology"/>
<dbReference type="PANTHER" id="PTHR10828:SF17">
    <property type="entry name" value="PROTEIN-TYROSINE-PHOSPHATASE"/>
    <property type="match status" value="1"/>
</dbReference>
<evidence type="ECO:0000256" key="1">
    <source>
        <dbReference type="ARBA" id="ARBA00011065"/>
    </source>
</evidence>
<evidence type="ECO:0000256" key="4">
    <source>
        <dbReference type="ARBA" id="ARBA00022801"/>
    </source>
</evidence>
<keyword evidence="4" id="KW-0378">Hydrolase</keyword>
<feature type="region of interest" description="Disordered" evidence="7">
    <location>
        <begin position="221"/>
        <end position="240"/>
    </location>
</feature>
<evidence type="ECO:0000313" key="9">
    <source>
        <dbReference type="EMBL" id="KAK8888449.1"/>
    </source>
</evidence>
<keyword evidence="10" id="KW-1185">Reference proteome</keyword>
<evidence type="ECO:0000256" key="3">
    <source>
        <dbReference type="ARBA" id="ARBA00022618"/>
    </source>
</evidence>
<comment type="caution">
    <text evidence="9">The sequence shown here is derived from an EMBL/GenBank/DDBJ whole genome shotgun (WGS) entry which is preliminary data.</text>
</comment>
<dbReference type="SUPFAM" id="SSF52821">
    <property type="entry name" value="Rhodanese/Cell cycle control phosphatase"/>
    <property type="match status" value="1"/>
</dbReference>
<dbReference type="PANTHER" id="PTHR10828">
    <property type="entry name" value="M-PHASE INDUCER PHOSPHATASE DUAL SPECIFICITY PHOSPHATASE CDC25"/>
    <property type="match status" value="1"/>
</dbReference>
<dbReference type="InterPro" id="IPR000751">
    <property type="entry name" value="MPI_Phosphatase"/>
</dbReference>
<dbReference type="PRINTS" id="PR00716">
    <property type="entry name" value="MPIPHPHTASE"/>
</dbReference>
<dbReference type="InterPro" id="IPR001763">
    <property type="entry name" value="Rhodanese-like_dom"/>
</dbReference>
<gene>
    <name evidence="9" type="ORF">M9Y10_039526</name>
</gene>
<evidence type="ECO:0000313" key="10">
    <source>
        <dbReference type="Proteomes" id="UP001470230"/>
    </source>
</evidence>
<name>A0ABR2KBG1_9EUKA</name>